<evidence type="ECO:0008006" key="3">
    <source>
        <dbReference type="Google" id="ProtNLM"/>
    </source>
</evidence>
<gene>
    <name evidence="1" type="ORF">OFY17_14595</name>
</gene>
<evidence type="ECO:0000313" key="1">
    <source>
        <dbReference type="EMBL" id="MCV2404092.1"/>
    </source>
</evidence>
<organism evidence="1 2">
    <name type="scientific">Marinomonas sargassi</name>
    <dbReference type="NCBI Taxonomy" id="2984494"/>
    <lineage>
        <taxon>Bacteria</taxon>
        <taxon>Pseudomonadati</taxon>
        <taxon>Pseudomonadota</taxon>
        <taxon>Gammaproteobacteria</taxon>
        <taxon>Oceanospirillales</taxon>
        <taxon>Oceanospirillaceae</taxon>
        <taxon>Marinomonas</taxon>
    </lineage>
</organism>
<dbReference type="Proteomes" id="UP001209713">
    <property type="component" value="Unassembled WGS sequence"/>
</dbReference>
<evidence type="ECO:0000313" key="2">
    <source>
        <dbReference type="Proteomes" id="UP001209713"/>
    </source>
</evidence>
<protein>
    <recommendedName>
        <fullName evidence="3">Uracil DNA glycosylase superfamily protein</fullName>
    </recommendedName>
</protein>
<accession>A0ABT2YW26</accession>
<proteinExistence type="predicted"/>
<dbReference type="RefSeq" id="WP_263531471.1">
    <property type="nucleotide sequence ID" value="NZ_JAOVZB010000009.1"/>
</dbReference>
<comment type="caution">
    <text evidence="1">The sequence shown here is derived from an EMBL/GenBank/DDBJ whole genome shotgun (WGS) entry which is preliminary data.</text>
</comment>
<reference evidence="1 2" key="1">
    <citation type="submission" date="2022-10" db="EMBL/GenBank/DDBJ databases">
        <title>Marinomonas transparenta sp. nov. and Marinomonas sargassi sp. nov., isolated from marine alga (Sargassum natans (L.) Gaillon).</title>
        <authorList>
            <person name="Wang Y."/>
        </authorList>
    </citation>
    <scope>NUCLEOTIDE SEQUENCE [LARGE SCALE GENOMIC DNA]</scope>
    <source>
        <strain evidence="1 2">C2222</strain>
    </source>
</reference>
<dbReference type="EMBL" id="JAOVZB010000009">
    <property type="protein sequence ID" value="MCV2404092.1"/>
    <property type="molecule type" value="Genomic_DNA"/>
</dbReference>
<name>A0ABT2YW26_9GAMM</name>
<keyword evidence="2" id="KW-1185">Reference proteome</keyword>
<sequence length="270" mass="30015">MSRELSTEQAFQTHCLAQMGVVSWLSAPQGVSGSVFMPAQPWVIESHTSSALDLSEVPEDFGFEPVITKPEVTLAPEEKQQSVHNLREQLNAGPEIIVEDMQPIEELAVDIEVEPEVVASGGITKVDLHGYALSNRLLILTDVPQIFSQAEEVERLALKMGQALLKSSIDEWHGSAFSWPGALKNPHFLDRSDWLVGALESYVLRLSKEFPEPPLLVLAGEKVSILVSGLPENSPLKQYPTARIQSLPELYRIPELRKEAWDVMQANLFR</sequence>